<dbReference type="EMBL" id="LIXZ01000007">
    <property type="protein sequence ID" value="KPL59515.1"/>
    <property type="molecule type" value="Genomic_DNA"/>
</dbReference>
<gene>
    <name evidence="11" type="ORF">AM506_11240</name>
</gene>
<evidence type="ECO:0000256" key="3">
    <source>
        <dbReference type="ARBA" id="ARBA00022679"/>
    </source>
</evidence>
<dbReference type="GO" id="GO:0001216">
    <property type="term" value="F:DNA-binding transcription activator activity"/>
    <property type="evidence" value="ECO:0007669"/>
    <property type="project" value="InterPro"/>
</dbReference>
<keyword evidence="8" id="KW-0804">Transcription</keyword>
<dbReference type="PIRSF" id="PIRSF000774">
    <property type="entry name" value="RpoN"/>
    <property type="match status" value="1"/>
</dbReference>
<name>A0A0P6W2C6_9BACI</name>
<dbReference type="PROSITE" id="PS00718">
    <property type="entry name" value="SIGMA54_2"/>
    <property type="match status" value="1"/>
</dbReference>
<evidence type="ECO:0008006" key="13">
    <source>
        <dbReference type="Google" id="ProtNLM"/>
    </source>
</evidence>
<reference evidence="11 12" key="1">
    <citation type="submission" date="2015-08" db="EMBL/GenBank/DDBJ databases">
        <title>Draft Genome Sequence of Bacillus vietnamensis UCD-SED5.</title>
        <authorList>
            <person name="Lee R.D."/>
            <person name="Jospin G."/>
            <person name="Lang J.M."/>
            <person name="Coil D.A."/>
            <person name="Eisen J.A."/>
        </authorList>
    </citation>
    <scope>NUCLEOTIDE SEQUENCE [LARGE SCALE GENOMIC DNA]</scope>
    <source>
        <strain evidence="11 12">UCD-SED5</strain>
    </source>
</reference>
<evidence type="ECO:0000256" key="5">
    <source>
        <dbReference type="ARBA" id="ARBA00023015"/>
    </source>
</evidence>
<protein>
    <recommendedName>
        <fullName evidence="13">RNA polymerase sigma-54 factor</fullName>
    </recommendedName>
</protein>
<evidence type="ECO:0000313" key="12">
    <source>
        <dbReference type="Proteomes" id="UP000050398"/>
    </source>
</evidence>
<dbReference type="Gene3D" id="1.10.10.60">
    <property type="entry name" value="Homeodomain-like"/>
    <property type="match status" value="1"/>
</dbReference>
<dbReference type="PRINTS" id="PR00045">
    <property type="entry name" value="SIGMA54FCT"/>
</dbReference>
<dbReference type="PATRIC" id="fig|218284.4.peg.3952"/>
<dbReference type="GO" id="GO:0006352">
    <property type="term" value="P:DNA-templated transcription initiation"/>
    <property type="evidence" value="ECO:0007669"/>
    <property type="project" value="InterPro"/>
</dbReference>
<dbReference type="Pfam" id="PF04552">
    <property type="entry name" value="Sigma54_DBD"/>
    <property type="match status" value="1"/>
</dbReference>
<comment type="caution">
    <text evidence="11">The sequence shown here is derived from an EMBL/GenBank/DDBJ whole genome shotgun (WGS) entry which is preliminary data.</text>
</comment>
<dbReference type="GO" id="GO:0003677">
    <property type="term" value="F:DNA binding"/>
    <property type="evidence" value="ECO:0007669"/>
    <property type="project" value="UniProtKB-KW"/>
</dbReference>
<dbReference type="InterPro" id="IPR007634">
    <property type="entry name" value="RNA_pol_sigma_54_DNA-bd"/>
</dbReference>
<feature type="domain" description="RNA polymerase sigma factor 54 DNA-binding" evidence="9">
    <location>
        <begin position="283"/>
        <end position="444"/>
    </location>
</feature>
<evidence type="ECO:0000256" key="8">
    <source>
        <dbReference type="ARBA" id="ARBA00023163"/>
    </source>
</evidence>
<dbReference type="PROSITE" id="PS00717">
    <property type="entry name" value="SIGMA54_1"/>
    <property type="match status" value="1"/>
</dbReference>
<keyword evidence="2" id="KW-0240">DNA-directed RNA polymerase</keyword>
<dbReference type="GO" id="GO:0016987">
    <property type="term" value="F:sigma factor activity"/>
    <property type="evidence" value="ECO:0007669"/>
    <property type="project" value="UniProtKB-KW"/>
</dbReference>
<dbReference type="Gene3D" id="1.10.10.1330">
    <property type="entry name" value="RNA polymerase sigma-54 factor, core-binding domain"/>
    <property type="match status" value="1"/>
</dbReference>
<evidence type="ECO:0000313" key="11">
    <source>
        <dbReference type="EMBL" id="KPL59515.1"/>
    </source>
</evidence>
<evidence type="ECO:0000259" key="10">
    <source>
        <dbReference type="Pfam" id="PF04963"/>
    </source>
</evidence>
<dbReference type="Pfam" id="PF00309">
    <property type="entry name" value="Sigma54_AID"/>
    <property type="match status" value="1"/>
</dbReference>
<dbReference type="AlphaFoldDB" id="A0A0P6W2C6"/>
<evidence type="ECO:0000256" key="4">
    <source>
        <dbReference type="ARBA" id="ARBA00022695"/>
    </source>
</evidence>
<accession>A0A0P6W2C6</accession>
<dbReference type="OrthoDB" id="9814402at2"/>
<evidence type="ECO:0000256" key="2">
    <source>
        <dbReference type="ARBA" id="ARBA00022478"/>
    </source>
</evidence>
<dbReference type="GO" id="GO:0000428">
    <property type="term" value="C:DNA-directed RNA polymerase complex"/>
    <property type="evidence" value="ECO:0007669"/>
    <property type="project" value="UniProtKB-KW"/>
</dbReference>
<dbReference type="RefSeq" id="WP_060672580.1">
    <property type="nucleotide sequence ID" value="NZ_LIXZ01000007.1"/>
</dbReference>
<dbReference type="Pfam" id="PF04963">
    <property type="entry name" value="Sigma54_CBD"/>
    <property type="match status" value="1"/>
</dbReference>
<evidence type="ECO:0000256" key="6">
    <source>
        <dbReference type="ARBA" id="ARBA00023082"/>
    </source>
</evidence>
<dbReference type="PANTHER" id="PTHR32248">
    <property type="entry name" value="RNA POLYMERASE SIGMA-54 FACTOR"/>
    <property type="match status" value="1"/>
</dbReference>
<evidence type="ECO:0000256" key="1">
    <source>
        <dbReference type="ARBA" id="ARBA00008798"/>
    </source>
</evidence>
<dbReference type="InterPro" id="IPR038709">
    <property type="entry name" value="RpoN_core-bd_sf"/>
</dbReference>
<keyword evidence="7" id="KW-0238">DNA-binding</keyword>
<evidence type="ECO:0000256" key="7">
    <source>
        <dbReference type="ARBA" id="ARBA00023125"/>
    </source>
</evidence>
<keyword evidence="4" id="KW-0548">Nucleotidyltransferase</keyword>
<dbReference type="InterPro" id="IPR007046">
    <property type="entry name" value="RNA_pol_sigma_54_core-bd"/>
</dbReference>
<dbReference type="InterPro" id="IPR000394">
    <property type="entry name" value="RNA_pol_sigma_54"/>
</dbReference>
<dbReference type="eggNOG" id="COG1508">
    <property type="taxonomic scope" value="Bacteria"/>
</dbReference>
<keyword evidence="6" id="KW-0731">Sigma factor</keyword>
<sequence>MNLKAGLFQNQQLKLQMTQQLSQAITILQYSTMELNAYLEAKQLENPLIHVEPPKQDSLYQREPYTYKRNAGNPDHMVDWYEYVSVPTSSLTDALSVQLNLKSLTSFDRKILDEIICSLDDNGYLRMDEPSFIQKYGLEWAQLETYIKRIQELEPAGIGARSLQECISLQLQRKADVPPLVTKIVNNHFQAFAEKKWKAIRKDLVVELKDIQQAADFIQHCNPRPGSKYSQHIAEYIIPELVVNVIEGHTVAVSLYDGTTVNVTYNEEYTDFLKHHPDKEVQTYLQEKEQDFRWLLQSLRQRKQTILKVGKMLAEKQKSFFLEGPSALQPLTLKQVADEIDVHESTISRAVKGKYMQTPFGIFELKYFFTSAIKSVKLEDSEAASARTVKNELQKLIDEEDKKKPLSDQKIVNLLLDKGYDVSRRTIAKYRDQMGITSSTMRKRYE</sequence>
<dbReference type="GO" id="GO:0016779">
    <property type="term" value="F:nucleotidyltransferase activity"/>
    <property type="evidence" value="ECO:0007669"/>
    <property type="project" value="UniProtKB-KW"/>
</dbReference>
<comment type="similarity">
    <text evidence="1">Belongs to the sigma-54 factor family.</text>
</comment>
<dbReference type="Proteomes" id="UP000050398">
    <property type="component" value="Unassembled WGS sequence"/>
</dbReference>
<dbReference type="PROSITE" id="PS50044">
    <property type="entry name" value="SIGMA54_3"/>
    <property type="match status" value="1"/>
</dbReference>
<feature type="domain" description="RNA polymerase sigma factor 54 core-binding" evidence="10">
    <location>
        <begin position="84"/>
        <end position="269"/>
    </location>
</feature>
<organism evidence="11 12">
    <name type="scientific">Rossellomorea vietnamensis</name>
    <dbReference type="NCBI Taxonomy" id="218284"/>
    <lineage>
        <taxon>Bacteria</taxon>
        <taxon>Bacillati</taxon>
        <taxon>Bacillota</taxon>
        <taxon>Bacilli</taxon>
        <taxon>Bacillales</taxon>
        <taxon>Bacillaceae</taxon>
        <taxon>Rossellomorea</taxon>
    </lineage>
</organism>
<evidence type="ECO:0000259" key="9">
    <source>
        <dbReference type="Pfam" id="PF04552"/>
    </source>
</evidence>
<keyword evidence="3" id="KW-0808">Transferase</keyword>
<keyword evidence="5" id="KW-0805">Transcription regulation</keyword>
<proteinExistence type="inferred from homology"/>
<dbReference type="PANTHER" id="PTHR32248:SF4">
    <property type="entry name" value="RNA POLYMERASE SIGMA-54 FACTOR"/>
    <property type="match status" value="1"/>
</dbReference>
<dbReference type="NCBIfam" id="TIGR02395">
    <property type="entry name" value="rpoN_sigma"/>
    <property type="match status" value="1"/>
</dbReference>